<dbReference type="InterPro" id="IPR003661">
    <property type="entry name" value="HisK_dim/P_dom"/>
</dbReference>
<evidence type="ECO:0000256" key="1">
    <source>
        <dbReference type="ARBA" id="ARBA00000085"/>
    </source>
</evidence>
<evidence type="ECO:0000313" key="15">
    <source>
        <dbReference type="Proteomes" id="UP001274321"/>
    </source>
</evidence>
<keyword evidence="14" id="KW-0547">Nucleotide-binding</keyword>
<dbReference type="InterPro" id="IPR005467">
    <property type="entry name" value="His_kinase_dom"/>
</dbReference>
<protein>
    <recommendedName>
        <fullName evidence="3">histidine kinase</fullName>
        <ecNumber evidence="3">2.7.13.3</ecNumber>
    </recommendedName>
</protein>
<keyword evidence="4" id="KW-0597">Phosphoprotein</keyword>
<dbReference type="Gene3D" id="6.10.340.10">
    <property type="match status" value="1"/>
</dbReference>
<evidence type="ECO:0000259" key="12">
    <source>
        <dbReference type="PROSITE" id="PS50109"/>
    </source>
</evidence>
<comment type="caution">
    <text evidence="14">The sequence shown here is derived from an EMBL/GenBank/DDBJ whole genome shotgun (WGS) entry which is preliminary data.</text>
</comment>
<evidence type="ECO:0000313" key="14">
    <source>
        <dbReference type="EMBL" id="MDX6806584.1"/>
    </source>
</evidence>
<evidence type="ECO:0000256" key="7">
    <source>
        <dbReference type="ARBA" id="ARBA00022777"/>
    </source>
</evidence>
<evidence type="ECO:0000256" key="3">
    <source>
        <dbReference type="ARBA" id="ARBA00012438"/>
    </source>
</evidence>
<dbReference type="PROSITE" id="PS50109">
    <property type="entry name" value="HIS_KIN"/>
    <property type="match status" value="1"/>
</dbReference>
<feature type="transmembrane region" description="Helical" evidence="11">
    <location>
        <begin position="158"/>
        <end position="182"/>
    </location>
</feature>
<evidence type="ECO:0000256" key="4">
    <source>
        <dbReference type="ARBA" id="ARBA00022553"/>
    </source>
</evidence>
<dbReference type="GO" id="GO:0005524">
    <property type="term" value="F:ATP binding"/>
    <property type="evidence" value="ECO:0007669"/>
    <property type="project" value="UniProtKB-KW"/>
</dbReference>
<feature type="domain" description="Histidine kinase" evidence="12">
    <location>
        <begin position="244"/>
        <end position="462"/>
    </location>
</feature>
<evidence type="ECO:0000256" key="9">
    <source>
        <dbReference type="ARBA" id="ARBA00023012"/>
    </source>
</evidence>
<proteinExistence type="predicted"/>
<dbReference type="PANTHER" id="PTHR45436">
    <property type="entry name" value="SENSOR HISTIDINE KINASE YKOH"/>
    <property type="match status" value="1"/>
</dbReference>
<keyword evidence="7" id="KW-0418">Kinase</keyword>
<dbReference type="Pfam" id="PF00512">
    <property type="entry name" value="HisKA"/>
    <property type="match status" value="1"/>
</dbReference>
<keyword evidence="5" id="KW-0808">Transferase</keyword>
<keyword evidence="6 11" id="KW-0812">Transmembrane</keyword>
<evidence type="ECO:0000256" key="10">
    <source>
        <dbReference type="ARBA" id="ARBA00023136"/>
    </source>
</evidence>
<dbReference type="SUPFAM" id="SSF47384">
    <property type="entry name" value="Homodimeric domain of signal transducing histidine kinase"/>
    <property type="match status" value="1"/>
</dbReference>
<dbReference type="Gene3D" id="3.30.565.10">
    <property type="entry name" value="Histidine kinase-like ATPase, C-terminal domain"/>
    <property type="match status" value="1"/>
</dbReference>
<dbReference type="SUPFAM" id="SSF158472">
    <property type="entry name" value="HAMP domain-like"/>
    <property type="match status" value="1"/>
</dbReference>
<comment type="catalytic activity">
    <reaction evidence="1">
        <text>ATP + protein L-histidine = ADP + protein N-phospho-L-histidine.</text>
        <dbReference type="EC" id="2.7.13.3"/>
    </reaction>
</comment>
<dbReference type="PROSITE" id="PS50885">
    <property type="entry name" value="HAMP"/>
    <property type="match status" value="1"/>
</dbReference>
<dbReference type="CDD" id="cd06225">
    <property type="entry name" value="HAMP"/>
    <property type="match status" value="1"/>
</dbReference>
<keyword evidence="15" id="KW-1185">Reference proteome</keyword>
<keyword evidence="8 11" id="KW-1133">Transmembrane helix</keyword>
<dbReference type="PANTHER" id="PTHR45436:SF8">
    <property type="entry name" value="HISTIDINE KINASE"/>
    <property type="match status" value="1"/>
</dbReference>
<dbReference type="Pfam" id="PF00672">
    <property type="entry name" value="HAMP"/>
    <property type="match status" value="1"/>
</dbReference>
<dbReference type="EMBL" id="JAXAFJ010000006">
    <property type="protein sequence ID" value="MDX6806584.1"/>
    <property type="molecule type" value="Genomic_DNA"/>
</dbReference>
<dbReference type="SMART" id="SM00388">
    <property type="entry name" value="HisKA"/>
    <property type="match status" value="1"/>
</dbReference>
<dbReference type="RefSeq" id="WP_319844713.1">
    <property type="nucleotide sequence ID" value="NZ_JAXAFJ010000006.1"/>
</dbReference>
<evidence type="ECO:0000259" key="13">
    <source>
        <dbReference type="PROSITE" id="PS50885"/>
    </source>
</evidence>
<dbReference type="SUPFAM" id="SSF55874">
    <property type="entry name" value="ATPase domain of HSP90 chaperone/DNA topoisomerase II/histidine kinase"/>
    <property type="match status" value="1"/>
</dbReference>
<dbReference type="Gene3D" id="1.10.287.130">
    <property type="match status" value="1"/>
</dbReference>
<dbReference type="CDD" id="cd00082">
    <property type="entry name" value="HisKA"/>
    <property type="match status" value="1"/>
</dbReference>
<sequence length="463" mass="49196">MTALVKLVRTTAFKLALGLLAAFAVTATLSLGYVLWQSGRIIQQQIAASVATEIVSLRQSYSGAGLLGLLRQVEDRSARTNGFIYLVSAPTGEPLVGNVVSLPPGVIDRTGETETDYTRRSSAGEARGTAYVRVLVLPSGFRLLVGQDIAERRRFAEVLARAIIGGLVLVVVLGLAGGLFVARQVLVRIDALTDTSRDIMAGDLSRRLPVSGSGDEFDRLAVAVNAMLERITGLMDGLRQVSDDVAHDLKTPLTRIRSGAEEALRNGRETADHRAALEKVLEESDQLISTFNSMLLIARAESGNARDVMKKVDAADILAGVAELYEPVAEDAGFTFSAKVSGPAMIHGNRELLAQSVSNLIDNAIKYGRGGEGGAINKIELSLEQDDHSVKLVVADRGPGIPADDRVRVLERFVRLETSRSQPGSGLGLSLVNAVAHLHGGTLTLADDQPGLRAVISLPKTAA</sequence>
<dbReference type="InterPro" id="IPR036097">
    <property type="entry name" value="HisK_dim/P_sf"/>
</dbReference>
<dbReference type="EC" id="2.7.13.3" evidence="3"/>
<comment type="subcellular location">
    <subcellularLocation>
        <location evidence="2">Membrane</location>
    </subcellularLocation>
</comment>
<feature type="domain" description="HAMP" evidence="13">
    <location>
        <begin position="183"/>
        <end position="236"/>
    </location>
</feature>
<dbReference type="Proteomes" id="UP001274321">
    <property type="component" value="Unassembled WGS sequence"/>
</dbReference>
<dbReference type="InterPro" id="IPR050428">
    <property type="entry name" value="TCS_sensor_his_kinase"/>
</dbReference>
<evidence type="ECO:0000256" key="2">
    <source>
        <dbReference type="ARBA" id="ARBA00004370"/>
    </source>
</evidence>
<dbReference type="InterPro" id="IPR036890">
    <property type="entry name" value="HATPase_C_sf"/>
</dbReference>
<evidence type="ECO:0000256" key="5">
    <source>
        <dbReference type="ARBA" id="ARBA00022679"/>
    </source>
</evidence>
<dbReference type="InterPro" id="IPR004358">
    <property type="entry name" value="Sig_transdc_His_kin-like_C"/>
</dbReference>
<evidence type="ECO:0000256" key="8">
    <source>
        <dbReference type="ARBA" id="ARBA00022989"/>
    </source>
</evidence>
<dbReference type="CDD" id="cd00075">
    <property type="entry name" value="HATPase"/>
    <property type="match status" value="1"/>
</dbReference>
<keyword evidence="14" id="KW-0067">ATP-binding</keyword>
<reference evidence="14 15" key="1">
    <citation type="submission" date="2023-11" db="EMBL/GenBank/DDBJ databases">
        <authorList>
            <person name="Bao R."/>
        </authorList>
    </citation>
    <scope>NUCLEOTIDE SEQUENCE [LARGE SCALE GENOMIC DNA]</scope>
    <source>
        <strain evidence="14 15">PJ23</strain>
    </source>
</reference>
<dbReference type="Pfam" id="PF02518">
    <property type="entry name" value="HATPase_c"/>
    <property type="match status" value="1"/>
</dbReference>
<name>A0ABU4RP13_9HYPH</name>
<dbReference type="PRINTS" id="PR00344">
    <property type="entry name" value="BCTRLSENSOR"/>
</dbReference>
<keyword evidence="10 11" id="KW-0472">Membrane</keyword>
<evidence type="ECO:0000256" key="11">
    <source>
        <dbReference type="SAM" id="Phobius"/>
    </source>
</evidence>
<organism evidence="14 15">
    <name type="scientific">Terrihabitans rhizophilus</name>
    <dbReference type="NCBI Taxonomy" id="3092662"/>
    <lineage>
        <taxon>Bacteria</taxon>
        <taxon>Pseudomonadati</taxon>
        <taxon>Pseudomonadota</taxon>
        <taxon>Alphaproteobacteria</taxon>
        <taxon>Hyphomicrobiales</taxon>
        <taxon>Terrihabitans</taxon>
    </lineage>
</organism>
<gene>
    <name evidence="14" type="ORF">SCD90_10950</name>
</gene>
<evidence type="ECO:0000256" key="6">
    <source>
        <dbReference type="ARBA" id="ARBA00022692"/>
    </source>
</evidence>
<dbReference type="SMART" id="SM00387">
    <property type="entry name" value="HATPase_c"/>
    <property type="match status" value="1"/>
</dbReference>
<dbReference type="InterPro" id="IPR003594">
    <property type="entry name" value="HATPase_dom"/>
</dbReference>
<keyword evidence="9" id="KW-0902">Two-component regulatory system</keyword>
<feature type="transmembrane region" description="Helical" evidence="11">
    <location>
        <begin position="12"/>
        <end position="36"/>
    </location>
</feature>
<dbReference type="SMART" id="SM00304">
    <property type="entry name" value="HAMP"/>
    <property type="match status" value="1"/>
</dbReference>
<accession>A0ABU4RP13</accession>
<dbReference type="InterPro" id="IPR003660">
    <property type="entry name" value="HAMP_dom"/>
</dbReference>